<proteinExistence type="predicted"/>
<keyword evidence="3" id="KW-1185">Reference proteome</keyword>
<protein>
    <submittedName>
        <fullName evidence="2">Uncharacterized protein</fullName>
    </submittedName>
</protein>
<gene>
    <name evidence="2" type="ORF">CYMTET_19110</name>
</gene>
<reference evidence="2 3" key="1">
    <citation type="journal article" date="2015" name="Genome Biol. Evol.">
        <title>Comparative Genomics of a Bacterivorous Green Alga Reveals Evolutionary Causalities and Consequences of Phago-Mixotrophic Mode of Nutrition.</title>
        <authorList>
            <person name="Burns J.A."/>
            <person name="Paasch A."/>
            <person name="Narechania A."/>
            <person name="Kim E."/>
        </authorList>
    </citation>
    <scope>NUCLEOTIDE SEQUENCE [LARGE SCALE GENOMIC DNA]</scope>
    <source>
        <strain evidence="2 3">PLY_AMNH</strain>
    </source>
</reference>
<feature type="compositionally biased region" description="Basic and acidic residues" evidence="1">
    <location>
        <begin position="1"/>
        <end position="13"/>
    </location>
</feature>
<comment type="caution">
    <text evidence="2">The sequence shown here is derived from an EMBL/GenBank/DDBJ whole genome shotgun (WGS) entry which is preliminary data.</text>
</comment>
<sequence length="125" mass="13952">MARQHDSSGDRQNVKNARTEAAPRMVNGKQPGMQVEPVLDLGQGNNPDFQDAIYRFVGACMSQGSSGQWHAILMSEKQENNMTEYVMFQTPLLQNRHVMLKRMEHYCDSEPVAPGSAAVEGLRNS</sequence>
<dbReference type="Proteomes" id="UP001190700">
    <property type="component" value="Unassembled WGS sequence"/>
</dbReference>
<dbReference type="AlphaFoldDB" id="A0AAE0G7B0"/>
<organism evidence="2 3">
    <name type="scientific">Cymbomonas tetramitiformis</name>
    <dbReference type="NCBI Taxonomy" id="36881"/>
    <lineage>
        <taxon>Eukaryota</taxon>
        <taxon>Viridiplantae</taxon>
        <taxon>Chlorophyta</taxon>
        <taxon>Pyramimonadophyceae</taxon>
        <taxon>Pyramimonadales</taxon>
        <taxon>Pyramimonadaceae</taxon>
        <taxon>Cymbomonas</taxon>
    </lineage>
</organism>
<accession>A0AAE0G7B0</accession>
<feature type="region of interest" description="Disordered" evidence="1">
    <location>
        <begin position="1"/>
        <end position="44"/>
    </location>
</feature>
<evidence type="ECO:0000256" key="1">
    <source>
        <dbReference type="SAM" id="MobiDB-lite"/>
    </source>
</evidence>
<dbReference type="EMBL" id="LGRX02008879">
    <property type="protein sequence ID" value="KAK3272603.1"/>
    <property type="molecule type" value="Genomic_DNA"/>
</dbReference>
<name>A0AAE0G7B0_9CHLO</name>
<evidence type="ECO:0000313" key="2">
    <source>
        <dbReference type="EMBL" id="KAK3272603.1"/>
    </source>
</evidence>
<evidence type="ECO:0000313" key="3">
    <source>
        <dbReference type="Proteomes" id="UP001190700"/>
    </source>
</evidence>